<sequence length="292" mass="33529">MLPSKKLNAMTVDVEDYFQVSAFENVINPADWDCHSSRVVKSTMRILELFSERNVKATFFTLGWVAKRYPELVKEIVQNGHELASHGFNHQKATKMTAREFFEDVSMSKALLEDISGTAVDGYRAPSFSIMESNEWAFDVLSDAGYAYSSSTYAIKHDHYGTPNWPNRPYQARNGLWEFPQSTVEMMGKRLPAGGGGFFRLQPYMISKNLVSRFHAQQVHPYIFYFHPWEIDADQPVIQHAPLKSRLRHYVNLSRMLKKIDALTQDFEWVSMREAHKSYLAINSEGVVRASA</sequence>
<evidence type="ECO:0000313" key="2">
    <source>
        <dbReference type="EMBL" id="APD92413.1"/>
    </source>
</evidence>
<organism evidence="2 3">
    <name type="scientific">Alteromonas mediterranea</name>
    <dbReference type="NCBI Taxonomy" id="314275"/>
    <lineage>
        <taxon>Bacteria</taxon>
        <taxon>Pseudomonadati</taxon>
        <taxon>Pseudomonadota</taxon>
        <taxon>Gammaproteobacteria</taxon>
        <taxon>Alteromonadales</taxon>
        <taxon>Alteromonadaceae</taxon>
        <taxon>Alteromonas/Salinimonas group</taxon>
        <taxon>Alteromonas</taxon>
    </lineage>
</organism>
<geneLocation type="plasmid" evidence="3">
    <name>pamcp48-600</name>
</geneLocation>
<dbReference type="InterPro" id="IPR011330">
    <property type="entry name" value="Glyco_hydro/deAcase_b/a-brl"/>
</dbReference>
<keyword evidence="2" id="KW-0614">Plasmid</keyword>
<dbReference type="GO" id="GO:0016810">
    <property type="term" value="F:hydrolase activity, acting on carbon-nitrogen (but not peptide) bonds"/>
    <property type="evidence" value="ECO:0007669"/>
    <property type="project" value="InterPro"/>
</dbReference>
<feature type="domain" description="NodB homology" evidence="1">
    <location>
        <begin position="24"/>
        <end position="292"/>
    </location>
</feature>
<dbReference type="PROSITE" id="PS51677">
    <property type="entry name" value="NODB"/>
    <property type="match status" value="1"/>
</dbReference>
<dbReference type="Pfam" id="PF11959">
    <property type="entry name" value="DUF3473"/>
    <property type="match status" value="1"/>
</dbReference>
<proteinExistence type="predicted"/>
<dbReference type="InterPro" id="IPR045235">
    <property type="entry name" value="PuuE_HpPgdA-like"/>
</dbReference>
<dbReference type="Gene3D" id="3.20.20.370">
    <property type="entry name" value="Glycoside hydrolase/deacetylase"/>
    <property type="match status" value="1"/>
</dbReference>
<dbReference type="PANTHER" id="PTHR47561:SF1">
    <property type="entry name" value="POLYSACCHARIDE DEACETYLASE FAMILY PROTEIN (AFU_ORTHOLOGUE AFUA_6G05030)"/>
    <property type="match status" value="1"/>
</dbReference>
<dbReference type="Pfam" id="PF01522">
    <property type="entry name" value="Polysacc_deac_1"/>
    <property type="match status" value="1"/>
</dbReference>
<dbReference type="PANTHER" id="PTHR47561">
    <property type="entry name" value="POLYSACCHARIDE DEACETYLASE FAMILY PROTEIN (AFU_ORTHOLOGUE AFUA_6G05030)"/>
    <property type="match status" value="1"/>
</dbReference>
<dbReference type="EMBL" id="CP018025">
    <property type="protein sequence ID" value="APD92413.1"/>
    <property type="molecule type" value="Genomic_DNA"/>
</dbReference>
<dbReference type="AlphaFoldDB" id="A0AAC9JIB6"/>
<dbReference type="CDD" id="cd10941">
    <property type="entry name" value="CE4_PuuE_HpPgdA_like_2"/>
    <property type="match status" value="1"/>
</dbReference>
<gene>
    <name evidence="2" type="ORF">BM524_21160</name>
</gene>
<reference evidence="2 3" key="1">
    <citation type="submission" date="2016-11" db="EMBL/GenBank/DDBJ databases">
        <title>Networking in microbes: conjugative elements and plasmids in the genus Alteromonas.</title>
        <authorList>
            <person name="Lopez-Perez M."/>
            <person name="Ramon-Marco N."/>
            <person name="Rodriguez-Valera F."/>
        </authorList>
    </citation>
    <scope>NUCLEOTIDE SEQUENCE [LARGE SCALE GENOMIC DNA]</scope>
    <source>
        <strain evidence="2 3">CP48</strain>
        <plasmid evidence="3">pamcp48-600</plasmid>
    </source>
</reference>
<dbReference type="InterPro" id="IPR022560">
    <property type="entry name" value="DUF3473"/>
</dbReference>
<evidence type="ECO:0000259" key="1">
    <source>
        <dbReference type="PROSITE" id="PS51677"/>
    </source>
</evidence>
<dbReference type="Proteomes" id="UP000182101">
    <property type="component" value="Plasmid pAMCP48-600"/>
</dbReference>
<evidence type="ECO:0000313" key="3">
    <source>
        <dbReference type="Proteomes" id="UP000182101"/>
    </source>
</evidence>
<name>A0AAC9JIB6_9ALTE</name>
<dbReference type="NCBIfam" id="TIGR03006">
    <property type="entry name" value="pepcterm_polyde"/>
    <property type="match status" value="1"/>
</dbReference>
<dbReference type="RefSeq" id="WP_071961033.1">
    <property type="nucleotide sequence ID" value="NZ_CP018025.1"/>
</dbReference>
<dbReference type="InterPro" id="IPR014344">
    <property type="entry name" value="XrtA_polysacc_deacetyl"/>
</dbReference>
<accession>A0AAC9JIB6</accession>
<dbReference type="GO" id="GO:0005975">
    <property type="term" value="P:carbohydrate metabolic process"/>
    <property type="evidence" value="ECO:0007669"/>
    <property type="project" value="InterPro"/>
</dbReference>
<dbReference type="InterPro" id="IPR002509">
    <property type="entry name" value="NODB_dom"/>
</dbReference>
<dbReference type="SUPFAM" id="SSF88713">
    <property type="entry name" value="Glycoside hydrolase/deacetylase"/>
    <property type="match status" value="1"/>
</dbReference>
<protein>
    <submittedName>
        <fullName evidence="2">Polysaccharide deacetylase</fullName>
    </submittedName>
</protein>